<evidence type="ECO:0000256" key="10">
    <source>
        <dbReference type="ARBA" id="ARBA00022692"/>
    </source>
</evidence>
<dbReference type="AlphaFoldDB" id="A0A0A2TIB0"/>
<dbReference type="PRINTS" id="PR01165">
    <property type="entry name" value="CYCOXIDASEI"/>
</dbReference>
<feature type="transmembrane region" description="Helical" evidence="20">
    <location>
        <begin position="270"/>
        <end position="294"/>
    </location>
</feature>
<evidence type="ECO:0000256" key="19">
    <source>
        <dbReference type="RuleBase" id="RU000370"/>
    </source>
</evidence>
<dbReference type="PROSITE" id="PS00077">
    <property type="entry name" value="COX1_CUB"/>
    <property type="match status" value="1"/>
</dbReference>
<evidence type="ECO:0000256" key="13">
    <source>
        <dbReference type="ARBA" id="ARBA00022982"/>
    </source>
</evidence>
<comment type="pathway">
    <text evidence="2 20">Energy metabolism; oxidative phosphorylation.</text>
</comment>
<dbReference type="EMBL" id="AVBF01000004">
    <property type="protein sequence ID" value="KGP74203.1"/>
    <property type="molecule type" value="Genomic_DNA"/>
</dbReference>
<evidence type="ECO:0000256" key="16">
    <source>
        <dbReference type="ARBA" id="ARBA00023008"/>
    </source>
</evidence>
<keyword evidence="16 20" id="KW-0186">Copper</keyword>
<feature type="domain" description="Cytochrome oxidase subunit I profile" evidence="21">
    <location>
        <begin position="34"/>
        <end position="553"/>
    </location>
</feature>
<evidence type="ECO:0000313" key="22">
    <source>
        <dbReference type="EMBL" id="KGP74203.1"/>
    </source>
</evidence>
<feature type="transmembrane region" description="Helical" evidence="20">
    <location>
        <begin position="334"/>
        <end position="357"/>
    </location>
</feature>
<dbReference type="RefSeq" id="WP_084102956.1">
    <property type="nucleotide sequence ID" value="NZ_AVBF01000004.1"/>
</dbReference>
<comment type="function">
    <text evidence="20">Cytochrome c oxidase is the component of the respiratory chain that catalyzes the reduction of oxygen to water. Subunits 1-3 form the functional core of the enzyme complex. CO I is the catalytic subunit of the enzyme. Electrons originating in cytochrome c are transferred via the copper A center of subunit 2 and heme A of subunit 1 to the bimetallic center formed by heme A3 and copper B.</text>
</comment>
<dbReference type="PANTHER" id="PTHR10422">
    <property type="entry name" value="CYTOCHROME C OXIDASE SUBUNIT 1"/>
    <property type="match status" value="1"/>
</dbReference>
<dbReference type="GO" id="GO:0004129">
    <property type="term" value="F:cytochrome-c oxidase activity"/>
    <property type="evidence" value="ECO:0007669"/>
    <property type="project" value="UniProtKB-EC"/>
</dbReference>
<dbReference type="PROSITE" id="PS50855">
    <property type="entry name" value="COX1"/>
    <property type="match status" value="1"/>
</dbReference>
<dbReference type="Proteomes" id="UP000030147">
    <property type="component" value="Unassembled WGS sequence"/>
</dbReference>
<evidence type="ECO:0000256" key="6">
    <source>
        <dbReference type="ARBA" id="ARBA00022448"/>
    </source>
</evidence>
<name>A0A0A2TIB0_9BACI</name>
<protein>
    <recommendedName>
        <fullName evidence="5 20">Cytochrome c oxidase subunit 1</fullName>
        <ecNumber evidence="4 20">7.1.1.9</ecNumber>
    </recommendedName>
</protein>
<evidence type="ECO:0000256" key="3">
    <source>
        <dbReference type="ARBA" id="ARBA00009578"/>
    </source>
</evidence>
<keyword evidence="10 19" id="KW-0812">Transmembrane</keyword>
<feature type="transmembrane region" description="Helical" evidence="20">
    <location>
        <begin position="136"/>
        <end position="159"/>
    </location>
</feature>
<feature type="transmembrane region" description="Helical" evidence="20">
    <location>
        <begin position="306"/>
        <end position="328"/>
    </location>
</feature>
<gene>
    <name evidence="22" type="ORF">N782_09180</name>
</gene>
<dbReference type="InterPro" id="IPR036927">
    <property type="entry name" value="Cyt_c_oxase-like_su1_sf"/>
</dbReference>
<evidence type="ECO:0000313" key="23">
    <source>
        <dbReference type="Proteomes" id="UP000030147"/>
    </source>
</evidence>
<feature type="transmembrane region" description="Helical" evidence="20">
    <location>
        <begin position="607"/>
        <end position="625"/>
    </location>
</feature>
<sequence>MIADLFGRKFYMASDTIGAWVMLILSAILGIILITRAKKWPIIREYATTTHHRKIGVLYLLSATLFFMRAGIEALIIRVQLAFPDNNFWVFQGEKFNEAFTTHGTIMIFFVAMPLLIGLMNVAVPLQIGAQDMAFPYLNAVSFWLFLAGALLVNMSFFMTASPNAGWTLYAPLSTDTYTPSAGNDYYIFGIQVSGIGTILAAINMIVTIVRHRAPGMTLMKMPLFPWSTLITSFLILIAFPVLTIALYILMFDRFFGTSFFSGPEGDPIYWQHLFWIFGHPEVYIIILPAFGIFSDIISTFSKKRVFGYGSMVVALAIIGLLGFMVWVHHMFTVGLGALVNTFFAVTTMLIAVPTGIKIFNWLFTMRKGVIRFSTPMLFAAGFIPTFVMGGVTGVMLSAAAADLQYHDTYFVVAHFHYVIIGGTILGAFAGIYYWFPKMFGITLDETLGKLHFWLFLIGFHITFFPQHFAGLNGMPRRVYTYTAEDNVFVFNFVSTLGAFLMGIGTAVFVWNLYKSFKKPQKAGDDPWNGRTLEWSVPSPAPEHPFETTPQVVSHDPVWEAKLHRAGVLPKASKTRTAPIDVVSWQPVMLGSFMLFFSLAFIYHVTWLQVLLGIAILGFFVLRALTDEHTKKAKEDQAHDNV</sequence>
<proteinExistence type="inferred from homology"/>
<keyword evidence="17 20" id="KW-0472">Membrane</keyword>
<dbReference type="InterPro" id="IPR023615">
    <property type="entry name" value="Cyt_c_Oxase_su1_BS"/>
</dbReference>
<dbReference type="FunFam" id="1.20.210.10:FF:000006">
    <property type="entry name" value="Cytochrome c oxidase subunit 1"/>
    <property type="match status" value="1"/>
</dbReference>
<keyword evidence="7 20" id="KW-1003">Cell membrane</keyword>
<evidence type="ECO:0000256" key="12">
    <source>
        <dbReference type="ARBA" id="ARBA00022967"/>
    </source>
</evidence>
<evidence type="ECO:0000256" key="1">
    <source>
        <dbReference type="ARBA" id="ARBA00004651"/>
    </source>
</evidence>
<evidence type="ECO:0000256" key="7">
    <source>
        <dbReference type="ARBA" id="ARBA00022475"/>
    </source>
</evidence>
<dbReference type="UniPathway" id="UPA00705"/>
<dbReference type="SUPFAM" id="SSF81442">
    <property type="entry name" value="Cytochrome c oxidase subunit I-like"/>
    <property type="match status" value="1"/>
</dbReference>
<feature type="transmembrane region" description="Helical" evidence="20">
    <location>
        <begin position="56"/>
        <end position="83"/>
    </location>
</feature>
<dbReference type="eggNOG" id="COG0843">
    <property type="taxonomic scope" value="Bacteria"/>
</dbReference>
<feature type="transmembrane region" description="Helical" evidence="20">
    <location>
        <begin position="230"/>
        <end position="250"/>
    </location>
</feature>
<dbReference type="GO" id="GO:0005886">
    <property type="term" value="C:plasma membrane"/>
    <property type="evidence" value="ECO:0007669"/>
    <property type="project" value="UniProtKB-SubCell"/>
</dbReference>
<keyword evidence="12" id="KW-1278">Translocase</keyword>
<evidence type="ECO:0000256" key="8">
    <source>
        <dbReference type="ARBA" id="ARBA00022617"/>
    </source>
</evidence>
<comment type="catalytic activity">
    <reaction evidence="18 20">
        <text>4 Fe(II)-[cytochrome c] + O2 + 8 H(+)(in) = 4 Fe(III)-[cytochrome c] + 2 H2O + 4 H(+)(out)</text>
        <dbReference type="Rhea" id="RHEA:11436"/>
        <dbReference type="Rhea" id="RHEA-COMP:10350"/>
        <dbReference type="Rhea" id="RHEA-COMP:14399"/>
        <dbReference type="ChEBI" id="CHEBI:15377"/>
        <dbReference type="ChEBI" id="CHEBI:15378"/>
        <dbReference type="ChEBI" id="CHEBI:15379"/>
        <dbReference type="ChEBI" id="CHEBI:29033"/>
        <dbReference type="ChEBI" id="CHEBI:29034"/>
        <dbReference type="EC" id="7.1.1.9"/>
    </reaction>
</comment>
<organism evidence="22 23">
    <name type="scientific">Pontibacillus yanchengensis Y32</name>
    <dbReference type="NCBI Taxonomy" id="1385514"/>
    <lineage>
        <taxon>Bacteria</taxon>
        <taxon>Bacillati</taxon>
        <taxon>Bacillota</taxon>
        <taxon>Bacilli</taxon>
        <taxon>Bacillales</taxon>
        <taxon>Bacillaceae</taxon>
        <taxon>Pontibacillus</taxon>
    </lineage>
</organism>
<comment type="subcellular location">
    <subcellularLocation>
        <location evidence="1 20">Cell membrane</location>
        <topology evidence="1 20">Multi-pass membrane protein</topology>
    </subcellularLocation>
</comment>
<keyword evidence="13 19" id="KW-0249">Electron transport</keyword>
<dbReference type="GO" id="GO:0015990">
    <property type="term" value="P:electron transport coupled proton transport"/>
    <property type="evidence" value="ECO:0007669"/>
    <property type="project" value="InterPro"/>
</dbReference>
<evidence type="ECO:0000256" key="2">
    <source>
        <dbReference type="ARBA" id="ARBA00004673"/>
    </source>
</evidence>
<feature type="transmembrane region" description="Helical" evidence="20">
    <location>
        <begin position="448"/>
        <end position="469"/>
    </location>
</feature>
<dbReference type="GO" id="GO:0020037">
    <property type="term" value="F:heme binding"/>
    <property type="evidence" value="ECO:0007669"/>
    <property type="project" value="InterPro"/>
</dbReference>
<comment type="caution">
    <text evidence="20">Lacks conserved residue(s) required for the propagation of feature annotation.</text>
</comment>
<evidence type="ECO:0000256" key="14">
    <source>
        <dbReference type="ARBA" id="ARBA00022989"/>
    </source>
</evidence>
<dbReference type="GO" id="GO:0022904">
    <property type="term" value="P:respiratory electron transport chain"/>
    <property type="evidence" value="ECO:0007669"/>
    <property type="project" value="TreeGrafter"/>
</dbReference>
<reference evidence="22 23" key="1">
    <citation type="journal article" date="2015" name="Stand. Genomic Sci.">
        <title>High quality draft genome sequence of the moderately halophilic bacterium Pontibacillus yanchengensis Y32(T) and comparison among Pontibacillus genomes.</title>
        <authorList>
            <person name="Huang J."/>
            <person name="Qiao Z.X."/>
            <person name="Tang J.W."/>
            <person name="Wang G."/>
        </authorList>
    </citation>
    <scope>NUCLEOTIDE SEQUENCE [LARGE SCALE GENOMIC DNA]</scope>
    <source>
        <strain evidence="22 23">Y32</strain>
    </source>
</reference>
<evidence type="ECO:0000256" key="20">
    <source>
        <dbReference type="RuleBase" id="RU363061"/>
    </source>
</evidence>
<keyword evidence="23" id="KW-1185">Reference proteome</keyword>
<dbReference type="InterPro" id="IPR000883">
    <property type="entry name" value="Cyt_C_Oxase_1"/>
</dbReference>
<dbReference type="InterPro" id="IPR023616">
    <property type="entry name" value="Cyt_c_oxase-like_su1_dom"/>
</dbReference>
<dbReference type="Gene3D" id="1.20.210.10">
    <property type="entry name" value="Cytochrome c oxidase-like, subunit I domain"/>
    <property type="match status" value="1"/>
</dbReference>
<feature type="transmembrane region" description="Helical" evidence="20">
    <location>
        <begin position="186"/>
        <end position="210"/>
    </location>
</feature>
<comment type="caution">
    <text evidence="22">The sequence shown here is derived from an EMBL/GenBank/DDBJ whole genome shotgun (WGS) entry which is preliminary data.</text>
</comment>
<evidence type="ECO:0000256" key="9">
    <source>
        <dbReference type="ARBA" id="ARBA00022660"/>
    </source>
</evidence>
<keyword evidence="14 20" id="KW-1133">Transmembrane helix</keyword>
<dbReference type="GO" id="GO:0046872">
    <property type="term" value="F:metal ion binding"/>
    <property type="evidence" value="ECO:0007669"/>
    <property type="project" value="UniProtKB-KW"/>
</dbReference>
<feature type="transmembrane region" description="Helical" evidence="20">
    <location>
        <begin position="17"/>
        <end position="35"/>
    </location>
</feature>
<evidence type="ECO:0000256" key="17">
    <source>
        <dbReference type="ARBA" id="ARBA00023136"/>
    </source>
</evidence>
<evidence type="ECO:0000256" key="5">
    <source>
        <dbReference type="ARBA" id="ARBA00015947"/>
    </source>
</evidence>
<keyword evidence="6 19" id="KW-0813">Transport</keyword>
<accession>A0A0A2TIB0</accession>
<keyword evidence="15 20" id="KW-0408">Iron</keyword>
<feature type="transmembrane region" description="Helical" evidence="20">
    <location>
        <begin position="103"/>
        <end position="124"/>
    </location>
</feature>
<dbReference type="NCBIfam" id="TIGR02891">
    <property type="entry name" value="CtaD_CoxA"/>
    <property type="match status" value="1"/>
</dbReference>
<feature type="transmembrane region" description="Helical" evidence="20">
    <location>
        <begin position="489"/>
        <end position="514"/>
    </location>
</feature>
<evidence type="ECO:0000256" key="11">
    <source>
        <dbReference type="ARBA" id="ARBA00022723"/>
    </source>
</evidence>
<keyword evidence="9 19" id="KW-0679">Respiratory chain</keyword>
<dbReference type="Pfam" id="PF00115">
    <property type="entry name" value="COX1"/>
    <property type="match status" value="1"/>
</dbReference>
<evidence type="ECO:0000256" key="4">
    <source>
        <dbReference type="ARBA" id="ARBA00012949"/>
    </source>
</evidence>
<dbReference type="EC" id="7.1.1.9" evidence="4 20"/>
<keyword evidence="11 20" id="KW-0479">Metal-binding</keyword>
<feature type="transmembrane region" description="Helical" evidence="20">
    <location>
        <begin position="378"/>
        <end position="402"/>
    </location>
</feature>
<feature type="transmembrane region" description="Helical" evidence="20">
    <location>
        <begin position="582"/>
        <end position="601"/>
    </location>
</feature>
<dbReference type="CDD" id="cd01662">
    <property type="entry name" value="Ubiquinol_Oxidase_I"/>
    <property type="match status" value="1"/>
</dbReference>
<evidence type="ECO:0000256" key="15">
    <source>
        <dbReference type="ARBA" id="ARBA00023004"/>
    </source>
</evidence>
<keyword evidence="8 19" id="KW-0349">Heme</keyword>
<feature type="transmembrane region" description="Helical" evidence="20">
    <location>
        <begin position="414"/>
        <end position="436"/>
    </location>
</feature>
<dbReference type="STRING" id="1385514.N782_09180"/>
<comment type="similarity">
    <text evidence="3 19">Belongs to the heme-copper respiratory oxidase family.</text>
</comment>
<dbReference type="GO" id="GO:0006119">
    <property type="term" value="P:oxidative phosphorylation"/>
    <property type="evidence" value="ECO:0007669"/>
    <property type="project" value="UniProtKB-UniPathway"/>
</dbReference>
<dbReference type="PANTHER" id="PTHR10422:SF44">
    <property type="entry name" value="CYTOCHROME C OXIDASE SUBUNIT 1"/>
    <property type="match status" value="1"/>
</dbReference>
<dbReference type="OrthoDB" id="9759913at2"/>
<dbReference type="InterPro" id="IPR014241">
    <property type="entry name" value="Cyt_c_oxidase_su1_bac"/>
</dbReference>
<evidence type="ECO:0000256" key="18">
    <source>
        <dbReference type="ARBA" id="ARBA00047816"/>
    </source>
</evidence>
<evidence type="ECO:0000259" key="21">
    <source>
        <dbReference type="PROSITE" id="PS50855"/>
    </source>
</evidence>